<feature type="non-terminal residue" evidence="2">
    <location>
        <position position="1"/>
    </location>
</feature>
<evidence type="ECO:0000313" key="2">
    <source>
        <dbReference type="EMBL" id="PAA61958.1"/>
    </source>
</evidence>
<organism evidence="2 3">
    <name type="scientific">Macrostomum lignano</name>
    <dbReference type="NCBI Taxonomy" id="282301"/>
    <lineage>
        <taxon>Eukaryota</taxon>
        <taxon>Metazoa</taxon>
        <taxon>Spiralia</taxon>
        <taxon>Lophotrochozoa</taxon>
        <taxon>Platyhelminthes</taxon>
        <taxon>Rhabditophora</taxon>
        <taxon>Macrostomorpha</taxon>
        <taxon>Macrostomida</taxon>
        <taxon>Macrostomidae</taxon>
        <taxon>Macrostomum</taxon>
    </lineage>
</organism>
<feature type="region of interest" description="Disordered" evidence="1">
    <location>
        <begin position="320"/>
        <end position="341"/>
    </location>
</feature>
<accession>A0A267EKD0</accession>
<protein>
    <submittedName>
        <fullName evidence="2">Uncharacterized protein</fullName>
    </submittedName>
</protein>
<name>A0A267EKD0_9PLAT</name>
<comment type="caution">
    <text evidence="2">The sequence shown here is derived from an EMBL/GenBank/DDBJ whole genome shotgun (WGS) entry which is preliminary data.</text>
</comment>
<evidence type="ECO:0000256" key="1">
    <source>
        <dbReference type="SAM" id="MobiDB-lite"/>
    </source>
</evidence>
<proteinExistence type="predicted"/>
<reference evidence="2 3" key="1">
    <citation type="submission" date="2017-06" db="EMBL/GenBank/DDBJ databases">
        <title>A platform for efficient transgenesis in Macrostomum lignano, a flatworm model organism for stem cell research.</title>
        <authorList>
            <person name="Berezikov E."/>
        </authorList>
    </citation>
    <scope>NUCLEOTIDE SEQUENCE [LARGE SCALE GENOMIC DNA]</scope>
    <source>
        <strain evidence="2">DV1</strain>
        <tissue evidence="2">Whole organism</tissue>
    </source>
</reference>
<evidence type="ECO:0000313" key="3">
    <source>
        <dbReference type="Proteomes" id="UP000215902"/>
    </source>
</evidence>
<sequence>NATMTSADKHSDKLESTIRLFNCLASTIDNLNFDDETDNDLEDLAEMSRGLLVERGLPISIADSALTKLSSTMESEPVGSLPELHNRWLELIKQETNLWIQSKNPSPVAMTTPSTTPQCLEISANNNTTVASAASSLAFSVEQSLQKSGAIPAFLSSVQSDRVNDDSLSALASGQVEVRMETSSAIAQFCPGDPFSVVNIRVREDGSSGAASFQVKDVAQLRERSRAAARAKAMEDEVLKLRSAFPIDWDREAGRLKYMAGRRGMDIVELDIGSERAIRVVSVQPGGCLPPGCILPPSDAPLDLWLKYLECEFFGPPPESQLSSRQSLAHNSGHNSNDNGA</sequence>
<dbReference type="EMBL" id="NIVC01001984">
    <property type="protein sequence ID" value="PAA61958.1"/>
    <property type="molecule type" value="Genomic_DNA"/>
</dbReference>
<gene>
    <name evidence="2" type="ORF">BOX15_Mlig001510g3</name>
</gene>
<dbReference type="Proteomes" id="UP000215902">
    <property type="component" value="Unassembled WGS sequence"/>
</dbReference>
<keyword evidence="3" id="KW-1185">Reference proteome</keyword>
<dbReference type="AlphaFoldDB" id="A0A267EKD0"/>